<organism evidence="2 3">
    <name type="scientific">Embleya hyalina</name>
    <dbReference type="NCBI Taxonomy" id="516124"/>
    <lineage>
        <taxon>Bacteria</taxon>
        <taxon>Bacillati</taxon>
        <taxon>Actinomycetota</taxon>
        <taxon>Actinomycetes</taxon>
        <taxon>Kitasatosporales</taxon>
        <taxon>Streptomycetaceae</taxon>
        <taxon>Embleya</taxon>
    </lineage>
</organism>
<dbReference type="EMBL" id="BIFH01000041">
    <property type="protein sequence ID" value="GCE00691.1"/>
    <property type="molecule type" value="Genomic_DNA"/>
</dbReference>
<dbReference type="Proteomes" id="UP000286931">
    <property type="component" value="Unassembled WGS sequence"/>
</dbReference>
<accession>A0A401Z1N7</accession>
<name>A0A401Z1N7_9ACTN</name>
<sequence length="133" mass="14439">MGVFAKTHTAVGSVFPNLTFPMQPFGPVPGEPGVRFVTMRLYQPVGPRRMQMYSWCLVPKNASAEYKNAAYRAPAKKNPGRPLRAVVGDATSPPVPAQARARAVDAAGRLDHLTCCVGVFDTTPRCAPCRCRH</sequence>
<dbReference type="AlphaFoldDB" id="A0A401Z1N7"/>
<proteinExistence type="predicted"/>
<evidence type="ECO:0000256" key="1">
    <source>
        <dbReference type="SAM" id="MobiDB-lite"/>
    </source>
</evidence>
<evidence type="ECO:0000313" key="3">
    <source>
        <dbReference type="Proteomes" id="UP000286931"/>
    </source>
</evidence>
<reference evidence="2 3" key="1">
    <citation type="submission" date="2018-12" db="EMBL/GenBank/DDBJ databases">
        <title>Draft genome sequence of Embleya hyalina NBRC 13850T.</title>
        <authorList>
            <person name="Komaki H."/>
            <person name="Hosoyama A."/>
            <person name="Kimura A."/>
            <person name="Ichikawa N."/>
            <person name="Tamura T."/>
        </authorList>
    </citation>
    <scope>NUCLEOTIDE SEQUENCE [LARGE SCALE GENOMIC DNA]</scope>
    <source>
        <strain evidence="2 3">NBRC 13850</strain>
    </source>
</reference>
<evidence type="ECO:0000313" key="2">
    <source>
        <dbReference type="EMBL" id="GCE00691.1"/>
    </source>
</evidence>
<protein>
    <submittedName>
        <fullName evidence="2">Uncharacterized protein</fullName>
    </submittedName>
</protein>
<comment type="caution">
    <text evidence="2">The sequence shown here is derived from an EMBL/GenBank/DDBJ whole genome shotgun (WGS) entry which is preliminary data.</text>
</comment>
<dbReference type="Gene3D" id="3.90.380.10">
    <property type="entry name" value="Naphthalene 1,2-dioxygenase Alpha Subunit, Chain A, domain 1"/>
    <property type="match status" value="1"/>
</dbReference>
<dbReference type="SUPFAM" id="SSF55961">
    <property type="entry name" value="Bet v1-like"/>
    <property type="match status" value="1"/>
</dbReference>
<gene>
    <name evidence="2" type="ORF">EHYA_08417</name>
</gene>
<feature type="region of interest" description="Disordered" evidence="1">
    <location>
        <begin position="73"/>
        <end position="96"/>
    </location>
</feature>
<dbReference type="RefSeq" id="WP_126642388.1">
    <property type="nucleotide sequence ID" value="NZ_BIFH01000041.1"/>
</dbReference>
<keyword evidence="3" id="KW-1185">Reference proteome</keyword>